<proteinExistence type="predicted"/>
<dbReference type="AlphaFoldDB" id="A0A554VCX1"/>
<dbReference type="Pfam" id="PF02311">
    <property type="entry name" value="AraC_binding"/>
    <property type="match status" value="1"/>
</dbReference>
<dbReference type="InterPro" id="IPR018060">
    <property type="entry name" value="HTH_AraC"/>
</dbReference>
<dbReference type="PANTHER" id="PTHR43280">
    <property type="entry name" value="ARAC-FAMILY TRANSCRIPTIONAL REGULATOR"/>
    <property type="match status" value="1"/>
</dbReference>
<gene>
    <name evidence="5" type="ORF">FOF46_25665</name>
</gene>
<evidence type="ECO:0000313" key="6">
    <source>
        <dbReference type="Proteomes" id="UP000318833"/>
    </source>
</evidence>
<organism evidence="5 6">
    <name type="scientific">Aquimarina algiphila</name>
    <dbReference type="NCBI Taxonomy" id="2047982"/>
    <lineage>
        <taxon>Bacteria</taxon>
        <taxon>Pseudomonadati</taxon>
        <taxon>Bacteroidota</taxon>
        <taxon>Flavobacteriia</taxon>
        <taxon>Flavobacteriales</taxon>
        <taxon>Flavobacteriaceae</taxon>
        <taxon>Aquimarina</taxon>
    </lineage>
</organism>
<keyword evidence="1" id="KW-0805">Transcription regulation</keyword>
<comment type="caution">
    <text evidence="5">The sequence shown here is derived from an EMBL/GenBank/DDBJ whole genome shotgun (WGS) entry which is preliminary data.</text>
</comment>
<keyword evidence="6" id="KW-1185">Reference proteome</keyword>
<accession>A0A554VCX1</accession>
<protein>
    <submittedName>
        <fullName evidence="5">Helix-turn-helix domain-containing protein</fullName>
    </submittedName>
</protein>
<keyword evidence="3" id="KW-0804">Transcription</keyword>
<dbReference type="SMART" id="SM00342">
    <property type="entry name" value="HTH_ARAC"/>
    <property type="match status" value="1"/>
</dbReference>
<dbReference type="GO" id="GO:0003700">
    <property type="term" value="F:DNA-binding transcription factor activity"/>
    <property type="evidence" value="ECO:0007669"/>
    <property type="project" value="InterPro"/>
</dbReference>
<evidence type="ECO:0000313" key="5">
    <source>
        <dbReference type="EMBL" id="TSE04626.1"/>
    </source>
</evidence>
<dbReference type="InterPro" id="IPR037923">
    <property type="entry name" value="HTH-like"/>
</dbReference>
<dbReference type="EMBL" id="VLNR01000077">
    <property type="protein sequence ID" value="TSE04626.1"/>
    <property type="molecule type" value="Genomic_DNA"/>
</dbReference>
<dbReference type="PROSITE" id="PS01124">
    <property type="entry name" value="HTH_ARAC_FAMILY_2"/>
    <property type="match status" value="1"/>
</dbReference>
<dbReference type="RefSeq" id="WP_143918434.1">
    <property type="nucleotide sequence ID" value="NZ_CANMWY010000048.1"/>
</dbReference>
<evidence type="ECO:0000259" key="4">
    <source>
        <dbReference type="PROSITE" id="PS01124"/>
    </source>
</evidence>
<reference evidence="5 6" key="1">
    <citation type="submission" date="2019-07" db="EMBL/GenBank/DDBJ databases">
        <title>The draft genome sequence of Aquimarina algiphila M91.</title>
        <authorList>
            <person name="Meng X."/>
        </authorList>
    </citation>
    <scope>NUCLEOTIDE SEQUENCE [LARGE SCALE GENOMIC DNA]</scope>
    <source>
        <strain evidence="5 6">M91</strain>
    </source>
</reference>
<dbReference type="InterPro" id="IPR009057">
    <property type="entry name" value="Homeodomain-like_sf"/>
</dbReference>
<dbReference type="Proteomes" id="UP000318833">
    <property type="component" value="Unassembled WGS sequence"/>
</dbReference>
<dbReference type="OrthoDB" id="1096411at2"/>
<evidence type="ECO:0000256" key="1">
    <source>
        <dbReference type="ARBA" id="ARBA00023015"/>
    </source>
</evidence>
<dbReference type="Pfam" id="PF12833">
    <property type="entry name" value="HTH_18"/>
    <property type="match status" value="1"/>
</dbReference>
<name>A0A554VCX1_9FLAO</name>
<keyword evidence="2" id="KW-0238">DNA-binding</keyword>
<dbReference type="GO" id="GO:0043565">
    <property type="term" value="F:sequence-specific DNA binding"/>
    <property type="evidence" value="ECO:0007669"/>
    <property type="project" value="InterPro"/>
</dbReference>
<dbReference type="PANTHER" id="PTHR43280:SF32">
    <property type="entry name" value="TRANSCRIPTIONAL REGULATORY PROTEIN"/>
    <property type="match status" value="1"/>
</dbReference>
<evidence type="ECO:0000256" key="3">
    <source>
        <dbReference type="ARBA" id="ARBA00023163"/>
    </source>
</evidence>
<dbReference type="Gene3D" id="1.10.10.60">
    <property type="entry name" value="Homeodomain-like"/>
    <property type="match status" value="1"/>
</dbReference>
<dbReference type="InterPro" id="IPR003313">
    <property type="entry name" value="AraC-bd"/>
</dbReference>
<dbReference type="SUPFAM" id="SSF51215">
    <property type="entry name" value="Regulatory protein AraC"/>
    <property type="match status" value="1"/>
</dbReference>
<feature type="domain" description="HTH araC/xylS-type" evidence="4">
    <location>
        <begin position="164"/>
        <end position="262"/>
    </location>
</feature>
<dbReference type="SUPFAM" id="SSF46689">
    <property type="entry name" value="Homeodomain-like"/>
    <property type="match status" value="1"/>
</dbReference>
<sequence length="264" mass="31261">MENLYKRFENHSVDLFSSHRIQFNALIIITEGNSTHDVDFKEYILSPGVLIPLVKGQVHFFKKELLVKGYIISFNEPFITEHISEKNLFHFLHLYHTSNLLIGEENIALLFPFIALLEQVQSSTNNNLKSDFVKTIFLSLLIQIKRLTIYQHEIFESRRFKDFIHFKLLVSQYYQESHNAKDYANRLAISYKYLNDICKEVTNKTAKAFIDSWLLLEIKRNISEKKYTTQEIGFKMGFPEPSNFIRFFKKHTGTTPNKFIKRYN</sequence>
<evidence type="ECO:0000256" key="2">
    <source>
        <dbReference type="ARBA" id="ARBA00023125"/>
    </source>
</evidence>